<organism evidence="1">
    <name type="scientific">Arion vulgaris</name>
    <dbReference type="NCBI Taxonomy" id="1028688"/>
    <lineage>
        <taxon>Eukaryota</taxon>
        <taxon>Metazoa</taxon>
        <taxon>Spiralia</taxon>
        <taxon>Lophotrochozoa</taxon>
        <taxon>Mollusca</taxon>
        <taxon>Gastropoda</taxon>
        <taxon>Heterobranchia</taxon>
        <taxon>Euthyneura</taxon>
        <taxon>Panpulmonata</taxon>
        <taxon>Eupulmonata</taxon>
        <taxon>Stylommatophora</taxon>
        <taxon>Helicina</taxon>
        <taxon>Arionoidea</taxon>
        <taxon>Arionidae</taxon>
        <taxon>Arion</taxon>
    </lineage>
</organism>
<dbReference type="InterPro" id="IPR045864">
    <property type="entry name" value="aa-tRNA-synth_II/BPL/LPL"/>
</dbReference>
<gene>
    <name evidence="1" type="primary">ORF27515</name>
</gene>
<dbReference type="EMBL" id="HACG01009522">
    <property type="protein sequence ID" value="CEK56387.1"/>
    <property type="molecule type" value="Transcribed_RNA"/>
</dbReference>
<accession>A0A0B6YJL5</accession>
<protein>
    <submittedName>
        <fullName evidence="1">Uncharacterized protein</fullName>
    </submittedName>
</protein>
<name>A0A0B6YJL5_9EUPU</name>
<proteinExistence type="predicted"/>
<dbReference type="Gene3D" id="3.30.930.10">
    <property type="entry name" value="Bira Bifunctional Protein, Domain 2"/>
    <property type="match status" value="1"/>
</dbReference>
<sequence>VANSTCLPHCIECSSSLEAATATWLVDSFYNRQPLSSAKKQDRLKTNMVLQLHPLITPYQVAIVISSSSTEDLSTLASLHHVCHQLQEGFHKAGITVFNTALHGSTLEAHLKR</sequence>
<dbReference type="AlphaFoldDB" id="A0A0B6YJL5"/>
<reference evidence="1" key="1">
    <citation type="submission" date="2014-12" db="EMBL/GenBank/DDBJ databases">
        <title>Insight into the proteome of Arion vulgaris.</title>
        <authorList>
            <person name="Aradska J."/>
            <person name="Bulat T."/>
            <person name="Smidak R."/>
            <person name="Sarate P."/>
            <person name="Gangsoo J."/>
            <person name="Sialana F."/>
            <person name="Bilban M."/>
            <person name="Lubec G."/>
        </authorList>
    </citation>
    <scope>NUCLEOTIDE SEQUENCE</scope>
    <source>
        <tissue evidence="1">Skin</tissue>
    </source>
</reference>
<evidence type="ECO:0000313" key="1">
    <source>
        <dbReference type="EMBL" id="CEK56387.1"/>
    </source>
</evidence>
<feature type="non-terminal residue" evidence="1">
    <location>
        <position position="1"/>
    </location>
</feature>